<name>A0ABT0UHK1_9ACTN</name>
<evidence type="ECO:0000256" key="1">
    <source>
        <dbReference type="SAM" id="Phobius"/>
    </source>
</evidence>
<protein>
    <recommendedName>
        <fullName evidence="4">Secreted protein</fullName>
    </recommendedName>
</protein>
<evidence type="ECO:0000313" key="2">
    <source>
        <dbReference type="EMBL" id="MCM2387651.1"/>
    </source>
</evidence>
<dbReference type="RefSeq" id="WP_250918017.1">
    <property type="nucleotide sequence ID" value="NZ_JAMQAW010000004.1"/>
</dbReference>
<organism evidence="2 3">
    <name type="scientific">Streptomyces albipurpureus</name>
    <dbReference type="NCBI Taxonomy" id="2897419"/>
    <lineage>
        <taxon>Bacteria</taxon>
        <taxon>Bacillati</taxon>
        <taxon>Actinomycetota</taxon>
        <taxon>Actinomycetes</taxon>
        <taxon>Kitasatosporales</taxon>
        <taxon>Streptomycetaceae</taxon>
        <taxon>Streptomyces</taxon>
    </lineage>
</organism>
<keyword evidence="1" id="KW-0472">Membrane</keyword>
<keyword evidence="3" id="KW-1185">Reference proteome</keyword>
<feature type="transmembrane region" description="Helical" evidence="1">
    <location>
        <begin position="18"/>
        <end position="39"/>
    </location>
</feature>
<evidence type="ECO:0008006" key="4">
    <source>
        <dbReference type="Google" id="ProtNLM"/>
    </source>
</evidence>
<proteinExistence type="predicted"/>
<comment type="caution">
    <text evidence="2">The sequence shown here is derived from an EMBL/GenBank/DDBJ whole genome shotgun (WGS) entry which is preliminary data.</text>
</comment>
<dbReference type="EMBL" id="JAMQAW010000004">
    <property type="protein sequence ID" value="MCM2387651.1"/>
    <property type="molecule type" value="Genomic_DNA"/>
</dbReference>
<accession>A0ABT0UHK1</accession>
<evidence type="ECO:0000313" key="3">
    <source>
        <dbReference type="Proteomes" id="UP001431429"/>
    </source>
</evidence>
<dbReference type="Proteomes" id="UP001431429">
    <property type="component" value="Unassembled WGS sequence"/>
</dbReference>
<gene>
    <name evidence="2" type="ORF">NBG84_04895</name>
</gene>
<keyword evidence="1" id="KW-1133">Transmembrane helix</keyword>
<reference evidence="2" key="1">
    <citation type="submission" date="2022-06" db="EMBL/GenBank/DDBJ databases">
        <title>Genome public.</title>
        <authorList>
            <person name="Sun Q."/>
        </authorList>
    </citation>
    <scope>NUCLEOTIDE SEQUENCE</scope>
    <source>
        <strain evidence="2">CWNU-1</strain>
    </source>
</reference>
<keyword evidence="1" id="KW-0812">Transmembrane</keyword>
<sequence length="134" mass="14205">MTLPVHSRNSERGFPRTVWLRCALAAVAAALFLCLSTVVDHQIPQPVQEAQTGSITADAWSAPVRTALGAHPAGEAHCGPQTHHQAVVTAQTQSEVQPSRQPPATIVSNAEPTTIVLTANTIAPDLHVLQVLRT</sequence>